<organism evidence="2 3">
    <name type="scientific">Gibberella intermedia</name>
    <name type="common">Bulb rot disease fungus</name>
    <name type="synonym">Fusarium proliferatum</name>
    <dbReference type="NCBI Taxonomy" id="948311"/>
    <lineage>
        <taxon>Eukaryota</taxon>
        <taxon>Fungi</taxon>
        <taxon>Dikarya</taxon>
        <taxon>Ascomycota</taxon>
        <taxon>Pezizomycotina</taxon>
        <taxon>Sordariomycetes</taxon>
        <taxon>Hypocreomycetidae</taxon>
        <taxon>Hypocreales</taxon>
        <taxon>Nectriaceae</taxon>
        <taxon>Fusarium</taxon>
        <taxon>Fusarium fujikuroi species complex</taxon>
    </lineage>
</organism>
<sequence length="365" mass="40551">LSQAARDVLAERRRQVEAEGYDTEHDDAHVMGEIGALAALYLMPDGARDWDTTSTTYGATLAQALLPEDWTMPTMGEDRRRDLVKGIACGLAELERWDPAWVAGMRVLAGEAEARAMGMRVFADGETWPEESIAWFWAETSGKRCLWSAAYPMRAWNPLHDDGDAFRLAVVLWLEIRVFNGKAHAGRQDRFWCTEECGDDPGAAARRAVLRPITRAEADAFIREHHRHHQPPVGALWRQAAHDDAGRLVGVAVVGRPVARALDDGLTVEVTRLCTDGAANACSLLYAATRRAAEAKGYRRGLTYILASESGTSLRASNWALLWNVQGRSWDCPSRPRTDKHPTENKQAWGWGSWPTRPTGHKEST</sequence>
<feature type="non-terminal residue" evidence="2">
    <location>
        <position position="1"/>
    </location>
</feature>
<reference evidence="2 3" key="1">
    <citation type="journal article" date="2018" name="Sci. Rep.">
        <title>Characterisation of pathogen-specific regions and novel effector candidates in Fusarium oxysporum f. sp. cepae.</title>
        <authorList>
            <person name="Armitage A.D."/>
            <person name="Taylor A."/>
            <person name="Sobczyk M.K."/>
            <person name="Baxter L."/>
            <person name="Greenfield B.P."/>
            <person name="Bates H.J."/>
            <person name="Wilson F."/>
            <person name="Jackson A.C."/>
            <person name="Ott S."/>
            <person name="Harrison R.J."/>
            <person name="Clarkson J.P."/>
        </authorList>
    </citation>
    <scope>NUCLEOTIDE SEQUENCE [LARGE SCALE GENOMIC DNA]</scope>
    <source>
        <strain evidence="2 3">Fp_A8</strain>
    </source>
</reference>
<evidence type="ECO:0000256" key="1">
    <source>
        <dbReference type="SAM" id="MobiDB-lite"/>
    </source>
</evidence>
<dbReference type="NCBIfam" id="NF045478">
    <property type="entry name" value="XF1762_fam"/>
    <property type="match status" value="1"/>
</dbReference>
<name>A0A420RFT7_GIBIN</name>
<proteinExistence type="predicted"/>
<comment type="caution">
    <text evidence="2">The sequence shown here is derived from an EMBL/GenBank/DDBJ whole genome shotgun (WGS) entry which is preliminary data.</text>
</comment>
<feature type="region of interest" description="Disordered" evidence="1">
    <location>
        <begin position="332"/>
        <end position="365"/>
    </location>
</feature>
<protein>
    <submittedName>
        <fullName evidence="2">Uncharacterized protein</fullName>
    </submittedName>
</protein>
<dbReference type="Proteomes" id="UP000283569">
    <property type="component" value="Unassembled WGS sequence"/>
</dbReference>
<accession>A0A420RFT7</accession>
<gene>
    <name evidence="2" type="ORF">BFJ72_g15341</name>
</gene>
<feature type="compositionally biased region" description="Basic and acidic residues" evidence="1">
    <location>
        <begin position="334"/>
        <end position="344"/>
    </location>
</feature>
<evidence type="ECO:0000313" key="2">
    <source>
        <dbReference type="EMBL" id="RKL15894.1"/>
    </source>
</evidence>
<dbReference type="AlphaFoldDB" id="A0A420RFT7"/>
<dbReference type="EMBL" id="MRDB01000346">
    <property type="protein sequence ID" value="RKL15894.1"/>
    <property type="molecule type" value="Genomic_DNA"/>
</dbReference>
<evidence type="ECO:0000313" key="3">
    <source>
        <dbReference type="Proteomes" id="UP000283569"/>
    </source>
</evidence>
<dbReference type="InterPro" id="IPR053780">
    <property type="entry name" value="Gp66-like"/>
</dbReference>